<keyword evidence="3" id="KW-1185">Reference proteome</keyword>
<protein>
    <submittedName>
        <fullName evidence="2">DegV family EDD domain-containing protein</fullName>
    </submittedName>
</protein>
<dbReference type="AlphaFoldDB" id="A0A507SK11"/>
<organism evidence="2 3">
    <name type="scientific">Mycoplasmopsis mucosicanis</name>
    <dbReference type="NCBI Taxonomy" id="458208"/>
    <lineage>
        <taxon>Bacteria</taxon>
        <taxon>Bacillati</taxon>
        <taxon>Mycoplasmatota</taxon>
        <taxon>Mycoplasmoidales</taxon>
        <taxon>Metamycoplasmataceae</taxon>
        <taxon>Mycoplasmopsis</taxon>
    </lineage>
</organism>
<dbReference type="SUPFAM" id="SSF82549">
    <property type="entry name" value="DAK1/DegV-like"/>
    <property type="match status" value="1"/>
</dbReference>
<dbReference type="Gene3D" id="3.40.50.10170">
    <property type="match status" value="1"/>
</dbReference>
<comment type="caution">
    <text evidence="2">The sequence shown here is derived from an EMBL/GenBank/DDBJ whole genome shotgun (WGS) entry which is preliminary data.</text>
</comment>
<gene>
    <name evidence="2" type="ORF">E1I18_03505</name>
</gene>
<dbReference type="EMBL" id="SMDN01000022">
    <property type="protein sequence ID" value="TQC51266.1"/>
    <property type="molecule type" value="Genomic_DNA"/>
</dbReference>
<dbReference type="InterPro" id="IPR003797">
    <property type="entry name" value="DegV"/>
</dbReference>
<dbReference type="Proteomes" id="UP000320801">
    <property type="component" value="Unassembled WGS sequence"/>
</dbReference>
<dbReference type="InterPro" id="IPR043168">
    <property type="entry name" value="DegV_C"/>
</dbReference>
<dbReference type="RefSeq" id="WP_141484207.1">
    <property type="nucleotide sequence ID" value="NZ_SMDN01000022.1"/>
</dbReference>
<accession>A0A507SK11</accession>
<dbReference type="PROSITE" id="PS51482">
    <property type="entry name" value="DEGV"/>
    <property type="match status" value="1"/>
</dbReference>
<dbReference type="InterPro" id="IPR050270">
    <property type="entry name" value="DegV_domain_contain"/>
</dbReference>
<proteinExistence type="predicted"/>
<evidence type="ECO:0000256" key="1">
    <source>
        <dbReference type="ARBA" id="ARBA00023121"/>
    </source>
</evidence>
<reference evidence="2 3" key="1">
    <citation type="submission" date="2019-03" db="EMBL/GenBank/DDBJ databases">
        <title>Characterization of a novel Mycoplasma cynos real-time PCR assay.</title>
        <authorList>
            <person name="Tallmadge R.L."/>
            <person name="Mitchell P.K."/>
            <person name="Goodman L."/>
        </authorList>
    </citation>
    <scope>NUCLEOTIDE SEQUENCE [LARGE SCALE GENOMIC DNA]</scope>
    <source>
        <strain evidence="2 3">1642</strain>
    </source>
</reference>
<sequence>MKYAIVVDSSCGLTQEQAEKLGYFYLPLHITINNKEYRDGIDVNGSNLFDFYDKKSFGKTSAVNMGQANDLLEELSSEYDKVLVYPISKHLSGTCSALTTIAQEYENVRVVQSIQVVQIILLDLVWFQYQMSIDPSKFDEYVEQLENGWFRNTVTLIPKYNDYLVKGGRLHPAAAAVAKLFKIVPMICFEQGQLKKEGVGRSFTKTTLKSVEKKKEILPLKEGKEPLAMVLHSMALENEKSEFINKVVQEFNVNPVVDIIPPVIAIHTGPEALAIVIFELDKVIIDKFVETMDKIKIK</sequence>
<dbReference type="NCBIfam" id="TIGR00762">
    <property type="entry name" value="DegV"/>
    <property type="match status" value="1"/>
</dbReference>
<keyword evidence="1" id="KW-0446">Lipid-binding</keyword>
<dbReference type="Gene3D" id="3.30.1180.10">
    <property type="match status" value="1"/>
</dbReference>
<dbReference type="PANTHER" id="PTHR33434">
    <property type="entry name" value="DEGV DOMAIN-CONTAINING PROTEIN DR_1986-RELATED"/>
    <property type="match status" value="1"/>
</dbReference>
<name>A0A507SK11_9BACT</name>
<dbReference type="OrthoDB" id="388177at2"/>
<evidence type="ECO:0000313" key="2">
    <source>
        <dbReference type="EMBL" id="TQC51266.1"/>
    </source>
</evidence>
<dbReference type="PANTHER" id="PTHR33434:SF2">
    <property type="entry name" value="FATTY ACID-BINDING PROTEIN TM_1468"/>
    <property type="match status" value="1"/>
</dbReference>
<dbReference type="GO" id="GO:0008289">
    <property type="term" value="F:lipid binding"/>
    <property type="evidence" value="ECO:0007669"/>
    <property type="project" value="UniProtKB-KW"/>
</dbReference>
<evidence type="ECO:0000313" key="3">
    <source>
        <dbReference type="Proteomes" id="UP000320801"/>
    </source>
</evidence>
<dbReference type="Pfam" id="PF02645">
    <property type="entry name" value="DegV"/>
    <property type="match status" value="1"/>
</dbReference>